<dbReference type="GO" id="GO:0006338">
    <property type="term" value="P:chromatin remodeling"/>
    <property type="evidence" value="ECO:0007669"/>
    <property type="project" value="UniProtKB-ARBA"/>
</dbReference>
<dbReference type="InterPro" id="IPR051219">
    <property type="entry name" value="Heterochromatin_chromo-domain"/>
</dbReference>
<proteinExistence type="predicted"/>
<dbReference type="Gene3D" id="2.40.50.40">
    <property type="match status" value="1"/>
</dbReference>
<dbReference type="EMBL" id="LUEZ02000125">
    <property type="protein sequence ID" value="RDB16354.1"/>
    <property type="molecule type" value="Genomic_DNA"/>
</dbReference>
<dbReference type="CDD" id="cd00024">
    <property type="entry name" value="CD_CSD"/>
    <property type="match status" value="1"/>
</dbReference>
<evidence type="ECO:0000256" key="2">
    <source>
        <dbReference type="ARBA" id="ARBA00023242"/>
    </source>
</evidence>
<dbReference type="InParanoid" id="A0A369JA71"/>
<dbReference type="InterPro" id="IPR000953">
    <property type="entry name" value="Chromo/chromo_shadow_dom"/>
</dbReference>
<keyword evidence="5" id="KW-1185">Reference proteome</keyword>
<accession>A0A369JA71</accession>
<protein>
    <recommendedName>
        <fullName evidence="3">Chromo domain-containing protein</fullName>
    </recommendedName>
</protein>
<gene>
    <name evidence="4" type="ORF">Hypma_002983</name>
</gene>
<dbReference type="STRING" id="39966.A0A369JA71"/>
<comment type="subcellular location">
    <subcellularLocation>
        <location evidence="1">Nucleus</location>
    </subcellularLocation>
</comment>
<sequence>MSDRYPGSLVFNIQHLKRYLESPLEFGLRTELAETRDNVQETEEYEVEAIIGHKFDKKSKKIQYLIRWEGYGPQFDTWGSSLDLKNAPSVLREYRKRMKL</sequence>
<dbReference type="SUPFAM" id="SSF54160">
    <property type="entry name" value="Chromo domain-like"/>
    <property type="match status" value="1"/>
</dbReference>
<dbReference type="AlphaFoldDB" id="A0A369JA71"/>
<evidence type="ECO:0000313" key="4">
    <source>
        <dbReference type="EMBL" id="RDB16354.1"/>
    </source>
</evidence>
<dbReference type="PANTHER" id="PTHR22812">
    <property type="entry name" value="CHROMOBOX PROTEIN"/>
    <property type="match status" value="1"/>
</dbReference>
<dbReference type="InterPro" id="IPR016197">
    <property type="entry name" value="Chromo-like_dom_sf"/>
</dbReference>
<organism evidence="4 5">
    <name type="scientific">Hypsizygus marmoreus</name>
    <name type="common">White beech mushroom</name>
    <name type="synonym">Agaricus marmoreus</name>
    <dbReference type="NCBI Taxonomy" id="39966"/>
    <lineage>
        <taxon>Eukaryota</taxon>
        <taxon>Fungi</taxon>
        <taxon>Dikarya</taxon>
        <taxon>Basidiomycota</taxon>
        <taxon>Agaricomycotina</taxon>
        <taxon>Agaricomycetes</taxon>
        <taxon>Agaricomycetidae</taxon>
        <taxon>Agaricales</taxon>
        <taxon>Tricholomatineae</taxon>
        <taxon>Lyophyllaceae</taxon>
        <taxon>Hypsizygus</taxon>
    </lineage>
</organism>
<name>A0A369JA71_HYPMA</name>
<feature type="domain" description="Chromo" evidence="3">
    <location>
        <begin position="45"/>
        <end position="100"/>
    </location>
</feature>
<dbReference type="InterPro" id="IPR023780">
    <property type="entry name" value="Chromo_domain"/>
</dbReference>
<dbReference type="GO" id="GO:0005634">
    <property type="term" value="C:nucleus"/>
    <property type="evidence" value="ECO:0007669"/>
    <property type="project" value="UniProtKB-SubCell"/>
</dbReference>
<reference evidence="4" key="1">
    <citation type="submission" date="2018-04" db="EMBL/GenBank/DDBJ databases">
        <title>Whole genome sequencing of Hypsizygus marmoreus.</title>
        <authorList>
            <person name="Choi I.-G."/>
            <person name="Min B."/>
            <person name="Kim J.-G."/>
            <person name="Kim S."/>
            <person name="Oh Y.-L."/>
            <person name="Kong W.-S."/>
            <person name="Park H."/>
            <person name="Jeong J."/>
            <person name="Song E.-S."/>
        </authorList>
    </citation>
    <scope>NUCLEOTIDE SEQUENCE [LARGE SCALE GENOMIC DNA]</scope>
    <source>
        <strain evidence="4">51987-8</strain>
    </source>
</reference>
<evidence type="ECO:0000256" key="1">
    <source>
        <dbReference type="ARBA" id="ARBA00004123"/>
    </source>
</evidence>
<evidence type="ECO:0000259" key="3">
    <source>
        <dbReference type="PROSITE" id="PS50013"/>
    </source>
</evidence>
<dbReference type="PROSITE" id="PS50013">
    <property type="entry name" value="CHROMO_2"/>
    <property type="match status" value="1"/>
</dbReference>
<evidence type="ECO:0000313" key="5">
    <source>
        <dbReference type="Proteomes" id="UP000076154"/>
    </source>
</evidence>
<dbReference type="OrthoDB" id="2447764at2759"/>
<keyword evidence="2" id="KW-0539">Nucleus</keyword>
<dbReference type="Proteomes" id="UP000076154">
    <property type="component" value="Unassembled WGS sequence"/>
</dbReference>
<dbReference type="Pfam" id="PF00385">
    <property type="entry name" value="Chromo"/>
    <property type="match status" value="1"/>
</dbReference>
<dbReference type="SMART" id="SM00298">
    <property type="entry name" value="CHROMO"/>
    <property type="match status" value="1"/>
</dbReference>
<comment type="caution">
    <text evidence="4">The sequence shown here is derived from an EMBL/GenBank/DDBJ whole genome shotgun (WGS) entry which is preliminary data.</text>
</comment>